<evidence type="ECO:0000256" key="2">
    <source>
        <dbReference type="ARBA" id="ARBA00022801"/>
    </source>
</evidence>
<keyword evidence="2" id="KW-0378">Hydrolase</keyword>
<dbReference type="Gene3D" id="3.20.20.370">
    <property type="entry name" value="Glycoside hydrolase/deacetylase"/>
    <property type="match status" value="1"/>
</dbReference>
<reference evidence="5 6" key="1">
    <citation type="submission" date="2019-03" db="EMBL/GenBank/DDBJ databases">
        <title>Deep-cultivation of Planctomycetes and their phenomic and genomic characterization uncovers novel biology.</title>
        <authorList>
            <person name="Wiegand S."/>
            <person name="Jogler M."/>
            <person name="Boedeker C."/>
            <person name="Pinto D."/>
            <person name="Vollmers J."/>
            <person name="Rivas-Marin E."/>
            <person name="Kohn T."/>
            <person name="Peeters S.H."/>
            <person name="Heuer A."/>
            <person name="Rast P."/>
            <person name="Oberbeckmann S."/>
            <person name="Bunk B."/>
            <person name="Jeske O."/>
            <person name="Meyerdierks A."/>
            <person name="Storesund J.E."/>
            <person name="Kallscheuer N."/>
            <person name="Luecker S."/>
            <person name="Lage O.M."/>
            <person name="Pohl T."/>
            <person name="Merkel B.J."/>
            <person name="Hornburger P."/>
            <person name="Mueller R.-W."/>
            <person name="Bruemmer F."/>
            <person name="Labrenz M."/>
            <person name="Spormann A.M."/>
            <person name="Op den Camp H."/>
            <person name="Overmann J."/>
            <person name="Amann R."/>
            <person name="Jetten M.S.M."/>
            <person name="Mascher T."/>
            <person name="Medema M.H."/>
            <person name="Devos D.P."/>
            <person name="Kaster A.-K."/>
            <person name="Ovreas L."/>
            <person name="Rohde M."/>
            <person name="Galperin M.Y."/>
            <person name="Jogler C."/>
        </authorList>
    </citation>
    <scope>NUCLEOTIDE SEQUENCE [LARGE SCALE GENOMIC DNA]</scope>
    <source>
        <strain evidence="5 6">Enr13</strain>
    </source>
</reference>
<dbReference type="PANTHER" id="PTHR10587">
    <property type="entry name" value="GLYCOSYL TRANSFERASE-RELATED"/>
    <property type="match status" value="1"/>
</dbReference>
<dbReference type="AlphaFoldDB" id="A0A518HNF2"/>
<dbReference type="Proteomes" id="UP000319004">
    <property type="component" value="Chromosome"/>
</dbReference>
<gene>
    <name evidence="5" type="ORF">Enr13x_22160</name>
</gene>
<proteinExistence type="predicted"/>
<feature type="signal peptide" evidence="3">
    <location>
        <begin position="1"/>
        <end position="27"/>
    </location>
</feature>
<dbReference type="SUPFAM" id="SSF88713">
    <property type="entry name" value="Glycoside hydrolase/deacetylase"/>
    <property type="match status" value="1"/>
</dbReference>
<dbReference type="GO" id="GO:0046872">
    <property type="term" value="F:metal ion binding"/>
    <property type="evidence" value="ECO:0007669"/>
    <property type="project" value="UniProtKB-KW"/>
</dbReference>
<dbReference type="EMBL" id="CP037423">
    <property type="protein sequence ID" value="QDV42371.1"/>
    <property type="molecule type" value="Genomic_DNA"/>
</dbReference>
<keyword evidence="3" id="KW-0732">Signal</keyword>
<dbReference type="GO" id="GO:0016020">
    <property type="term" value="C:membrane"/>
    <property type="evidence" value="ECO:0007669"/>
    <property type="project" value="TreeGrafter"/>
</dbReference>
<evidence type="ECO:0000256" key="1">
    <source>
        <dbReference type="ARBA" id="ARBA00022723"/>
    </source>
</evidence>
<organism evidence="5 6">
    <name type="scientific">Stieleria neptunia</name>
    <dbReference type="NCBI Taxonomy" id="2527979"/>
    <lineage>
        <taxon>Bacteria</taxon>
        <taxon>Pseudomonadati</taxon>
        <taxon>Planctomycetota</taxon>
        <taxon>Planctomycetia</taxon>
        <taxon>Pirellulales</taxon>
        <taxon>Pirellulaceae</taxon>
        <taxon>Stieleria</taxon>
    </lineage>
</organism>
<dbReference type="GO" id="GO:0016810">
    <property type="term" value="F:hydrolase activity, acting on carbon-nitrogen (but not peptide) bonds"/>
    <property type="evidence" value="ECO:0007669"/>
    <property type="project" value="InterPro"/>
</dbReference>
<dbReference type="InterPro" id="IPR050248">
    <property type="entry name" value="Polysacc_deacetylase_ArnD"/>
</dbReference>
<evidence type="ECO:0000256" key="3">
    <source>
        <dbReference type="SAM" id="SignalP"/>
    </source>
</evidence>
<dbReference type="InterPro" id="IPR002509">
    <property type="entry name" value="NODB_dom"/>
</dbReference>
<feature type="domain" description="NodB homology" evidence="4">
    <location>
        <begin position="40"/>
        <end position="268"/>
    </location>
</feature>
<evidence type="ECO:0000313" key="6">
    <source>
        <dbReference type="Proteomes" id="UP000319004"/>
    </source>
</evidence>
<dbReference type="PROSITE" id="PS51677">
    <property type="entry name" value="NODB"/>
    <property type="match status" value="1"/>
</dbReference>
<evidence type="ECO:0000313" key="5">
    <source>
        <dbReference type="EMBL" id="QDV42371.1"/>
    </source>
</evidence>
<dbReference type="CDD" id="cd10967">
    <property type="entry name" value="CE4_GLA_like_6s"/>
    <property type="match status" value="1"/>
</dbReference>
<name>A0A518HNF2_9BACT</name>
<evidence type="ECO:0000259" key="4">
    <source>
        <dbReference type="PROSITE" id="PS51677"/>
    </source>
</evidence>
<dbReference type="InterPro" id="IPR011330">
    <property type="entry name" value="Glyco_hydro/deAcase_b/a-brl"/>
</dbReference>
<keyword evidence="1" id="KW-0479">Metal-binding</keyword>
<accession>A0A518HNF2</accession>
<protein>
    <submittedName>
        <fullName evidence="5">Polysaccharide deacetylase</fullName>
    </submittedName>
</protein>
<feature type="chain" id="PRO_5022080714" evidence="3">
    <location>
        <begin position="28"/>
        <end position="268"/>
    </location>
</feature>
<sequence precursor="true">MGMNRTRFLLVVASALASIVSSSQVRGQEDRSSAFDVHRGGVVMTFDDRNFDDWVNTIPLFDEFGVKATFFISGKIDDHAVDAIRRLRKHGHAIGSHSVHHLKAVEYCQDHSPEVFLRNEIRPQLEAFQAAGVAPTSFAYPMSRNDAVTDETLLKVFRHLRTGKNVADGERICDADAFFVPAGRINQQGCLIAKGIDYAPARPDRTFEQIDAALTRAAENHEIIVFYAHRICATKPDRGHFVTPEALAQIFGKAKQLNLPFYTFDQLP</sequence>
<keyword evidence="6" id="KW-1185">Reference proteome</keyword>
<dbReference type="GO" id="GO:0005975">
    <property type="term" value="P:carbohydrate metabolic process"/>
    <property type="evidence" value="ECO:0007669"/>
    <property type="project" value="InterPro"/>
</dbReference>
<dbReference type="PANTHER" id="PTHR10587:SF133">
    <property type="entry name" value="CHITIN DEACETYLASE 1-RELATED"/>
    <property type="match status" value="1"/>
</dbReference>
<dbReference type="Pfam" id="PF01522">
    <property type="entry name" value="Polysacc_deac_1"/>
    <property type="match status" value="1"/>
</dbReference>
<dbReference type="KEGG" id="snep:Enr13x_22160"/>